<feature type="compositionally biased region" description="Low complexity" evidence="1">
    <location>
        <begin position="83"/>
        <end position="95"/>
    </location>
</feature>
<feature type="compositionally biased region" description="Pro residues" evidence="1">
    <location>
        <begin position="223"/>
        <end position="242"/>
    </location>
</feature>
<keyword evidence="3" id="KW-1185">Reference proteome</keyword>
<evidence type="ECO:0000313" key="3">
    <source>
        <dbReference type="Proteomes" id="UP001215598"/>
    </source>
</evidence>
<evidence type="ECO:0000313" key="2">
    <source>
        <dbReference type="EMBL" id="KAJ7737312.1"/>
    </source>
</evidence>
<dbReference type="Proteomes" id="UP001215598">
    <property type="component" value="Unassembled WGS sequence"/>
</dbReference>
<reference evidence="2" key="1">
    <citation type="submission" date="2023-03" db="EMBL/GenBank/DDBJ databases">
        <title>Massive genome expansion in bonnet fungi (Mycena s.s.) driven by repeated elements and novel gene families across ecological guilds.</title>
        <authorList>
            <consortium name="Lawrence Berkeley National Laboratory"/>
            <person name="Harder C.B."/>
            <person name="Miyauchi S."/>
            <person name="Viragh M."/>
            <person name="Kuo A."/>
            <person name="Thoen E."/>
            <person name="Andreopoulos B."/>
            <person name="Lu D."/>
            <person name="Skrede I."/>
            <person name="Drula E."/>
            <person name="Henrissat B."/>
            <person name="Morin E."/>
            <person name="Kohler A."/>
            <person name="Barry K."/>
            <person name="LaButti K."/>
            <person name="Morin E."/>
            <person name="Salamov A."/>
            <person name="Lipzen A."/>
            <person name="Mereny Z."/>
            <person name="Hegedus B."/>
            <person name="Baldrian P."/>
            <person name="Stursova M."/>
            <person name="Weitz H."/>
            <person name="Taylor A."/>
            <person name="Grigoriev I.V."/>
            <person name="Nagy L.G."/>
            <person name="Martin F."/>
            <person name="Kauserud H."/>
        </authorList>
    </citation>
    <scope>NUCLEOTIDE SEQUENCE</scope>
    <source>
        <strain evidence="2">CBHHK182m</strain>
    </source>
</reference>
<name>A0AAD7MXG9_9AGAR</name>
<feature type="compositionally biased region" description="Low complexity" evidence="1">
    <location>
        <begin position="145"/>
        <end position="156"/>
    </location>
</feature>
<proteinExistence type="predicted"/>
<feature type="compositionally biased region" description="Polar residues" evidence="1">
    <location>
        <begin position="8"/>
        <end position="21"/>
    </location>
</feature>
<feature type="region of interest" description="Disordered" evidence="1">
    <location>
        <begin position="126"/>
        <end position="156"/>
    </location>
</feature>
<dbReference type="AlphaFoldDB" id="A0AAD7MXG9"/>
<dbReference type="EMBL" id="JARKIB010000117">
    <property type="protein sequence ID" value="KAJ7737312.1"/>
    <property type="molecule type" value="Genomic_DNA"/>
</dbReference>
<feature type="region of interest" description="Disordered" evidence="1">
    <location>
        <begin position="1"/>
        <end position="28"/>
    </location>
</feature>
<protein>
    <submittedName>
        <fullName evidence="2">Uncharacterized protein</fullName>
    </submittedName>
</protein>
<organism evidence="2 3">
    <name type="scientific">Mycena metata</name>
    <dbReference type="NCBI Taxonomy" id="1033252"/>
    <lineage>
        <taxon>Eukaryota</taxon>
        <taxon>Fungi</taxon>
        <taxon>Dikarya</taxon>
        <taxon>Basidiomycota</taxon>
        <taxon>Agaricomycotina</taxon>
        <taxon>Agaricomycetes</taxon>
        <taxon>Agaricomycetidae</taxon>
        <taxon>Agaricales</taxon>
        <taxon>Marasmiineae</taxon>
        <taxon>Mycenaceae</taxon>
        <taxon>Mycena</taxon>
    </lineage>
</organism>
<feature type="region of interest" description="Disordered" evidence="1">
    <location>
        <begin position="218"/>
        <end position="242"/>
    </location>
</feature>
<evidence type="ECO:0000256" key="1">
    <source>
        <dbReference type="SAM" id="MobiDB-lite"/>
    </source>
</evidence>
<feature type="region of interest" description="Disordered" evidence="1">
    <location>
        <begin position="48"/>
        <end position="106"/>
    </location>
</feature>
<feature type="region of interest" description="Disordered" evidence="1">
    <location>
        <begin position="549"/>
        <end position="586"/>
    </location>
</feature>
<comment type="caution">
    <text evidence="2">The sequence shown here is derived from an EMBL/GenBank/DDBJ whole genome shotgun (WGS) entry which is preliminary data.</text>
</comment>
<feature type="compositionally biased region" description="Acidic residues" evidence="1">
    <location>
        <begin position="72"/>
        <end position="82"/>
    </location>
</feature>
<gene>
    <name evidence="2" type="ORF">B0H16DRAFT_1466238</name>
</gene>
<sequence>MLKRSGTDNETLQFSAKSLSWPSCPRATSSAALSSSLSRSLVLPISGSEAAASASASMNASASATGSAAEVEAVEGEVETEATEAPNTSRTNARPPTAPPLRPPSIWDRHLTRMQHGRTDAYDAILRDGSGDCSTGRQTRNEAHPQPGAQGAPAPQAALAVAAPNPVPNTAPTAAASNPANATAAPNPALGATANPAPVAAAPNPACGATLNLAPGATALSLPPEPPLPGPHSAPLPTPRPAPLLTPRLAQLPTSCPAPPPPPTLQAQRSIPSTFHYHLTHGNFIVANTTAHGNPSALYCTPMPAGGWHQVTGATKEDIKCPAAESGTLELWDHEAVHGLGIYAHKDGGSSDPEDAQLLARFLKEFLNLGAMGLTPRVGCVVAEQDPSNTLFFINNLPQHLLAGLLTQYCIAAEGHSFGFSPRTPPTAQGRQDAQADIRKALAKDQNFLGKLLRRRDGLPPHVPADEAREALLDSIQPPRACCWKWPEARGLEDVHAPLDRRQERPQRNLRGVRERQVRHAWVGGKRVQPQLVLPRWQGPSAVDITARFANSSRARRQGNRRGGATHRGDCRGNRGGGGQASTRGP</sequence>
<accession>A0AAD7MXG9</accession>
<feature type="compositionally biased region" description="Low complexity" evidence="1">
    <location>
        <begin position="48"/>
        <end position="71"/>
    </location>
</feature>